<comment type="caution">
    <text evidence="1">The sequence shown here is derived from an EMBL/GenBank/DDBJ whole genome shotgun (WGS) entry which is preliminary data.</text>
</comment>
<proteinExistence type="predicted"/>
<evidence type="ECO:0000313" key="1">
    <source>
        <dbReference type="EMBL" id="KAI4813559.1"/>
    </source>
</evidence>
<sequence>RVNYNRNKLVAFLSLPKELRFFLQKKKRPHVYPCVQMVGEDEESMFPLLIAVLALRSGAATDCCVSRVSGASLMFLPNATDSRLTRKHTAANQNTCRHITSV</sequence>
<name>A0ACB9WIV0_CHAAC</name>
<dbReference type="EMBL" id="CM043798">
    <property type="protein sequence ID" value="KAI4813559.1"/>
    <property type="molecule type" value="Genomic_DNA"/>
</dbReference>
<dbReference type="Proteomes" id="UP001057452">
    <property type="component" value="Chromosome 14"/>
</dbReference>
<reference evidence="1" key="1">
    <citation type="submission" date="2022-05" db="EMBL/GenBank/DDBJ databases">
        <title>Chromosome-level genome of Chaenocephalus aceratus.</title>
        <authorList>
            <person name="Park H."/>
        </authorList>
    </citation>
    <scope>NUCLEOTIDE SEQUENCE</scope>
    <source>
        <strain evidence="1">KU_202001</strain>
    </source>
</reference>
<accession>A0ACB9WIV0</accession>
<gene>
    <name evidence="1" type="ORF">KUCAC02_002797</name>
</gene>
<feature type="non-terminal residue" evidence="1">
    <location>
        <position position="1"/>
    </location>
</feature>
<keyword evidence="2" id="KW-1185">Reference proteome</keyword>
<protein>
    <submittedName>
        <fullName evidence="1">Uncharacterized protein</fullName>
    </submittedName>
</protein>
<evidence type="ECO:0000313" key="2">
    <source>
        <dbReference type="Proteomes" id="UP001057452"/>
    </source>
</evidence>
<organism evidence="1 2">
    <name type="scientific">Chaenocephalus aceratus</name>
    <name type="common">Blackfin icefish</name>
    <name type="synonym">Chaenichthys aceratus</name>
    <dbReference type="NCBI Taxonomy" id="36190"/>
    <lineage>
        <taxon>Eukaryota</taxon>
        <taxon>Metazoa</taxon>
        <taxon>Chordata</taxon>
        <taxon>Craniata</taxon>
        <taxon>Vertebrata</taxon>
        <taxon>Euteleostomi</taxon>
        <taxon>Actinopterygii</taxon>
        <taxon>Neopterygii</taxon>
        <taxon>Teleostei</taxon>
        <taxon>Neoteleostei</taxon>
        <taxon>Acanthomorphata</taxon>
        <taxon>Eupercaria</taxon>
        <taxon>Perciformes</taxon>
        <taxon>Notothenioidei</taxon>
        <taxon>Channichthyidae</taxon>
        <taxon>Chaenocephalus</taxon>
    </lineage>
</organism>
<feature type="non-terminal residue" evidence="1">
    <location>
        <position position="102"/>
    </location>
</feature>